<gene>
    <name evidence="1" type="ordered locus">KSE_47000</name>
</gene>
<dbReference type="Proteomes" id="UP000007076">
    <property type="component" value="Chromosome"/>
</dbReference>
<sequence length="427" mass="46144">MGDNLEIQRRMLELGFSQVELAHRVNDVIKTLTGRYGTCSERTVRDWVRGKVTWPRGLQRRSLEEVFDCTAEELGFQPRGATPAPPPTENDVRRQTFLKGIAATATTAAGLTPSPATAAPRTTIGTSDVIRLRAGLETLDALDDHRGGHGALEKAALAGAAEVMALQRTGSASERIRSRLFSVAADYTAVAAWSCIDARDLDQAQKHLDTCMRLAGLARDPVAVFRTWNMIAMLANQLGNYPDAVAAARAAQRTGITRRDPAFASLAHARTAIGSAGLNDRQSALRSIGLAADSLGRARGDQPCPSWFAFYGAAELQALTSIVQDRLGDAVSAESASHQALALLPAQFRRNRALATARLALTQLHQDEVDLAVHTASSVFDVMAGDPLPGRMRTLLGDFHRELLTLSTNAPAAQEWGDRYRAEWSRT</sequence>
<proteinExistence type="predicted"/>
<dbReference type="eggNOG" id="COG0457">
    <property type="taxonomic scope" value="Bacteria"/>
</dbReference>
<keyword evidence="2" id="KW-1185">Reference proteome</keyword>
<dbReference type="EMBL" id="AP010968">
    <property type="protein sequence ID" value="BAJ30481.1"/>
    <property type="molecule type" value="Genomic_DNA"/>
</dbReference>
<dbReference type="Gene3D" id="1.25.40.10">
    <property type="entry name" value="Tetratricopeptide repeat domain"/>
    <property type="match status" value="1"/>
</dbReference>
<dbReference type="AlphaFoldDB" id="E4NG51"/>
<dbReference type="HOGENOM" id="CLU_041544_0_0_11"/>
<dbReference type="KEGG" id="ksk:KSE_47000"/>
<dbReference type="PATRIC" id="fig|452652.3.peg.4689"/>
<evidence type="ECO:0008006" key="3">
    <source>
        <dbReference type="Google" id="ProtNLM"/>
    </source>
</evidence>
<accession>E4NG51</accession>
<dbReference type="STRING" id="452652.KSE_47000"/>
<dbReference type="InterPro" id="IPR011990">
    <property type="entry name" value="TPR-like_helical_dom_sf"/>
</dbReference>
<evidence type="ECO:0000313" key="2">
    <source>
        <dbReference type="Proteomes" id="UP000007076"/>
    </source>
</evidence>
<dbReference type="SUPFAM" id="SSF48452">
    <property type="entry name" value="TPR-like"/>
    <property type="match status" value="1"/>
</dbReference>
<protein>
    <recommendedName>
        <fullName evidence="3">Transcriptional regulator</fullName>
    </recommendedName>
</protein>
<name>E4NG51_KITSK</name>
<evidence type="ECO:0000313" key="1">
    <source>
        <dbReference type="EMBL" id="BAJ30481.1"/>
    </source>
</evidence>
<reference evidence="1 2" key="1">
    <citation type="journal article" date="2010" name="DNA Res.">
        <title>Genome sequence of Kitasatospora setae NBRC 14216T: an evolutionary snapshot of the family Streptomycetaceae.</title>
        <authorList>
            <person name="Ichikawa N."/>
            <person name="Oguchi A."/>
            <person name="Ikeda H."/>
            <person name="Ishikawa J."/>
            <person name="Kitani S."/>
            <person name="Watanabe Y."/>
            <person name="Nakamura S."/>
            <person name="Katano Y."/>
            <person name="Kishi E."/>
            <person name="Sasagawa M."/>
            <person name="Ankai A."/>
            <person name="Fukui S."/>
            <person name="Hashimoto Y."/>
            <person name="Kamata S."/>
            <person name="Otoguro M."/>
            <person name="Tanikawa S."/>
            <person name="Nihira T."/>
            <person name="Horinouchi S."/>
            <person name="Ohnishi Y."/>
            <person name="Hayakawa M."/>
            <person name="Kuzuyama T."/>
            <person name="Arisawa A."/>
            <person name="Nomoto F."/>
            <person name="Miura H."/>
            <person name="Takahashi Y."/>
            <person name="Fujita N."/>
        </authorList>
    </citation>
    <scope>NUCLEOTIDE SEQUENCE [LARGE SCALE GENOMIC DNA]</scope>
    <source>
        <strain evidence="2">ATCC 33774 / DSM 43861 / JCM 3304 / KCC A-0304 / NBRC 14216 / KM-6054</strain>
    </source>
</reference>
<organism evidence="1 2">
    <name type="scientific">Kitasatospora setae (strain ATCC 33774 / DSM 43861 / JCM 3304 / KCC A-0304 / NBRC 14216 / KM-6054)</name>
    <name type="common">Streptomyces setae</name>
    <dbReference type="NCBI Taxonomy" id="452652"/>
    <lineage>
        <taxon>Bacteria</taxon>
        <taxon>Bacillati</taxon>
        <taxon>Actinomycetota</taxon>
        <taxon>Actinomycetes</taxon>
        <taxon>Kitasatosporales</taxon>
        <taxon>Streptomycetaceae</taxon>
        <taxon>Kitasatospora</taxon>
    </lineage>
</organism>
<dbReference type="RefSeq" id="WP_014137780.1">
    <property type="nucleotide sequence ID" value="NC_016109.1"/>
</dbReference>